<dbReference type="Proteomes" id="UP001229081">
    <property type="component" value="Unassembled WGS sequence"/>
</dbReference>
<feature type="region of interest" description="Disordered" evidence="1">
    <location>
        <begin position="1"/>
        <end position="35"/>
    </location>
</feature>
<dbReference type="InterPro" id="IPR057999">
    <property type="entry name" value="Gp49"/>
</dbReference>
<feature type="region of interest" description="Disordered" evidence="1">
    <location>
        <begin position="113"/>
        <end position="139"/>
    </location>
</feature>
<feature type="compositionally biased region" description="Low complexity" evidence="1">
    <location>
        <begin position="117"/>
        <end position="139"/>
    </location>
</feature>
<evidence type="ECO:0000313" key="3">
    <source>
        <dbReference type="Proteomes" id="UP001229081"/>
    </source>
</evidence>
<comment type="caution">
    <text evidence="2">The sequence shown here is derived from an EMBL/GenBank/DDBJ whole genome shotgun (WGS) entry which is preliminary data.</text>
</comment>
<organism evidence="2 3">
    <name type="scientific">Mycobacterium paragordonae</name>
    <dbReference type="NCBI Taxonomy" id="1389713"/>
    <lineage>
        <taxon>Bacteria</taxon>
        <taxon>Bacillati</taxon>
        <taxon>Actinomycetota</taxon>
        <taxon>Actinomycetes</taxon>
        <taxon>Mycobacteriales</taxon>
        <taxon>Mycobacteriaceae</taxon>
        <taxon>Mycobacterium</taxon>
    </lineage>
</organism>
<dbReference type="AlphaFoldDB" id="A0AAJ1VZA6"/>
<dbReference type="RefSeq" id="WP_306254617.1">
    <property type="nucleotide sequence ID" value="NZ_JAUFSA010000001.1"/>
</dbReference>
<feature type="compositionally biased region" description="Pro residues" evidence="1">
    <location>
        <begin position="20"/>
        <end position="34"/>
    </location>
</feature>
<dbReference type="Pfam" id="PF25690">
    <property type="entry name" value="Phage_gp49"/>
    <property type="match status" value="1"/>
</dbReference>
<evidence type="ECO:0000313" key="2">
    <source>
        <dbReference type="EMBL" id="MDP7733685.1"/>
    </source>
</evidence>
<name>A0AAJ1VZA6_9MYCO</name>
<evidence type="ECO:0000256" key="1">
    <source>
        <dbReference type="SAM" id="MobiDB-lite"/>
    </source>
</evidence>
<protein>
    <submittedName>
        <fullName evidence="2">Uncharacterized protein</fullName>
    </submittedName>
</protein>
<reference evidence="2" key="1">
    <citation type="submission" date="2023-06" db="EMBL/GenBank/DDBJ databases">
        <title>Identification of two novel mycobacterium reveal diversities and complexities of Mycobacterium gordonae clade.</title>
        <authorList>
            <person name="Matsumoto Y."/>
            <person name="Nakamura S."/>
            <person name="Motooka D."/>
            <person name="Fukushima K."/>
        </authorList>
    </citation>
    <scope>NUCLEOTIDE SEQUENCE</scope>
    <source>
        <strain evidence="2">TY812</strain>
    </source>
</reference>
<proteinExistence type="predicted"/>
<sequence length="182" mass="18864">MTMIDPWANPPAQEAQAPAQPAPTPPPAPAPAPAPAAVAAPVAHVVNNSGSPVSFTEGKVTVTFKGGTGYDSPWIVLYGENVQEAYDQVTGESAGVLAALMQRVQLIAKDFSGQGGAPAAPAQPSNAAPAAAQQAPQGQTRQCKHGQMQFKSGFSQKNNRAWEAFFCPTPKNAPDQCEAIFL</sequence>
<gene>
    <name evidence="2" type="ORF">QXL92_02790</name>
</gene>
<accession>A0AAJ1VZA6</accession>
<dbReference type="EMBL" id="JAUFSA010000001">
    <property type="protein sequence ID" value="MDP7733685.1"/>
    <property type="molecule type" value="Genomic_DNA"/>
</dbReference>
<feature type="compositionally biased region" description="Low complexity" evidence="1">
    <location>
        <begin position="1"/>
        <end position="19"/>
    </location>
</feature>